<dbReference type="GO" id="GO:0016779">
    <property type="term" value="F:nucleotidyltransferase activity"/>
    <property type="evidence" value="ECO:0007669"/>
    <property type="project" value="UniProtKB-KW"/>
</dbReference>
<dbReference type="CDD" id="cd06422">
    <property type="entry name" value="NTP_transferase_like_1"/>
    <property type="match status" value="1"/>
</dbReference>
<dbReference type="PANTHER" id="PTHR43584:SF8">
    <property type="entry name" value="N-ACETYLMURAMATE ALPHA-1-PHOSPHATE URIDYLYLTRANSFERASE"/>
    <property type="match status" value="1"/>
</dbReference>
<accession>A0A425XXI1</accession>
<proteinExistence type="predicted"/>
<keyword evidence="1 4" id="KW-0808">Transferase</keyword>
<feature type="domain" description="Nucleotidyl transferase" evidence="3">
    <location>
        <begin position="3"/>
        <end position="237"/>
    </location>
</feature>
<evidence type="ECO:0000313" key="5">
    <source>
        <dbReference type="Proteomes" id="UP000285794"/>
    </source>
</evidence>
<dbReference type="InterPro" id="IPR029044">
    <property type="entry name" value="Nucleotide-diphossugar_trans"/>
</dbReference>
<dbReference type="InterPro" id="IPR005835">
    <property type="entry name" value="NTP_transferase_dom"/>
</dbReference>
<dbReference type="EMBL" id="QQWG01000021">
    <property type="protein sequence ID" value="RRG19379.1"/>
    <property type="molecule type" value="Genomic_DNA"/>
</dbReference>
<keyword evidence="5" id="KW-1185">Reference proteome</keyword>
<gene>
    <name evidence="4" type="ORF">DWB61_15740</name>
</gene>
<reference evidence="4 5" key="1">
    <citation type="submission" date="2018-07" db="EMBL/GenBank/DDBJ databases">
        <title>Draft genome sequence of Ancylomarina sp. M1P.</title>
        <authorList>
            <person name="Yadav S."/>
            <person name="Villanueva L."/>
            <person name="Damste J.S.S."/>
        </authorList>
    </citation>
    <scope>NUCLEOTIDE SEQUENCE [LARGE SCALE GENOMIC DNA]</scope>
    <source>
        <strain evidence="4 5">M1P</strain>
    </source>
</reference>
<dbReference type="OrthoDB" id="9813880at2"/>
<keyword evidence="2" id="KW-0548">Nucleotidyltransferase</keyword>
<name>A0A425XXI1_9BACT</name>
<protein>
    <submittedName>
        <fullName evidence="4">Nucleotidyltransferase family protein</fullName>
    </submittedName>
</protein>
<sequence length="244" mass="27357">MNAMIFAAGLGTRLQHYTKNCPKALVSLDGKPLLEHCILKLKAFGVDRIVINVHHYADQIEAFLKLKDNFGMDILISDERELLLDTGGAIKKAKSLFIPNAPILIYNVDILSSLNLEDLLEAHESKQALATLNLRAKNTNRHLCFNQQGLLCAWKNDATQEVKNVNESHLNSSAYSFSGIHVIDSSLLDLIEEEGVFSIIDLYLRLAKDYPIAGYYDDSDVWMDLGKPEELLKAETILKKLSKD</sequence>
<evidence type="ECO:0000259" key="3">
    <source>
        <dbReference type="Pfam" id="PF00483"/>
    </source>
</evidence>
<dbReference type="Pfam" id="PF00483">
    <property type="entry name" value="NTP_transferase"/>
    <property type="match status" value="1"/>
</dbReference>
<dbReference type="PANTHER" id="PTHR43584">
    <property type="entry name" value="NUCLEOTIDYL TRANSFERASE"/>
    <property type="match status" value="1"/>
</dbReference>
<dbReference type="AlphaFoldDB" id="A0A425XXI1"/>
<comment type="caution">
    <text evidence="4">The sequence shown here is derived from an EMBL/GenBank/DDBJ whole genome shotgun (WGS) entry which is preliminary data.</text>
</comment>
<evidence type="ECO:0000256" key="1">
    <source>
        <dbReference type="ARBA" id="ARBA00022679"/>
    </source>
</evidence>
<dbReference type="Proteomes" id="UP000285794">
    <property type="component" value="Unassembled WGS sequence"/>
</dbReference>
<evidence type="ECO:0000256" key="2">
    <source>
        <dbReference type="ARBA" id="ARBA00022695"/>
    </source>
</evidence>
<dbReference type="SUPFAM" id="SSF53448">
    <property type="entry name" value="Nucleotide-diphospho-sugar transferases"/>
    <property type="match status" value="1"/>
</dbReference>
<dbReference type="InterPro" id="IPR050065">
    <property type="entry name" value="GlmU-like"/>
</dbReference>
<organism evidence="4 5">
    <name type="scientific">Ancylomarina euxinus</name>
    <dbReference type="NCBI Taxonomy" id="2283627"/>
    <lineage>
        <taxon>Bacteria</taxon>
        <taxon>Pseudomonadati</taxon>
        <taxon>Bacteroidota</taxon>
        <taxon>Bacteroidia</taxon>
        <taxon>Marinilabiliales</taxon>
        <taxon>Marinifilaceae</taxon>
        <taxon>Ancylomarina</taxon>
    </lineage>
</organism>
<dbReference type="Gene3D" id="3.90.550.10">
    <property type="entry name" value="Spore Coat Polysaccharide Biosynthesis Protein SpsA, Chain A"/>
    <property type="match status" value="1"/>
</dbReference>
<evidence type="ECO:0000313" key="4">
    <source>
        <dbReference type="EMBL" id="RRG19379.1"/>
    </source>
</evidence>